<proteinExistence type="predicted"/>
<gene>
    <name evidence="3" type="ORF">GOODEAATRI_024360</name>
</gene>
<dbReference type="PANTHER" id="PTHR46943">
    <property type="entry name" value="PENTRAXIN-RELATED PROTEIN PTX3"/>
    <property type="match status" value="1"/>
</dbReference>
<feature type="coiled-coil region" evidence="1">
    <location>
        <begin position="100"/>
        <end position="134"/>
    </location>
</feature>
<reference evidence="3 4" key="1">
    <citation type="submission" date="2021-06" db="EMBL/GenBank/DDBJ databases">
        <authorList>
            <person name="Palmer J.M."/>
        </authorList>
    </citation>
    <scope>NUCLEOTIDE SEQUENCE [LARGE SCALE GENOMIC DNA]</scope>
    <source>
        <strain evidence="3 4">GA_2019</strain>
        <tissue evidence="3">Muscle</tissue>
    </source>
</reference>
<organism evidence="3 4">
    <name type="scientific">Goodea atripinnis</name>
    <dbReference type="NCBI Taxonomy" id="208336"/>
    <lineage>
        <taxon>Eukaryota</taxon>
        <taxon>Metazoa</taxon>
        <taxon>Chordata</taxon>
        <taxon>Craniata</taxon>
        <taxon>Vertebrata</taxon>
        <taxon>Euteleostomi</taxon>
        <taxon>Actinopterygii</taxon>
        <taxon>Neopterygii</taxon>
        <taxon>Teleostei</taxon>
        <taxon>Neoteleostei</taxon>
        <taxon>Acanthomorphata</taxon>
        <taxon>Ovalentaria</taxon>
        <taxon>Atherinomorphae</taxon>
        <taxon>Cyprinodontiformes</taxon>
        <taxon>Goodeidae</taxon>
        <taxon>Goodea</taxon>
    </lineage>
</organism>
<evidence type="ECO:0008006" key="5">
    <source>
        <dbReference type="Google" id="ProtNLM"/>
    </source>
</evidence>
<accession>A0ABV0MKQ7</accession>
<keyword evidence="1" id="KW-0175">Coiled coil</keyword>
<dbReference type="Proteomes" id="UP001476798">
    <property type="component" value="Unassembled WGS sequence"/>
</dbReference>
<dbReference type="EMBL" id="JAHRIO010002714">
    <property type="protein sequence ID" value="MEQ2159566.1"/>
    <property type="molecule type" value="Genomic_DNA"/>
</dbReference>
<protein>
    <recommendedName>
        <fullName evidence="5">Pentraxin 3, long b</fullName>
    </recommendedName>
</protein>
<dbReference type="PANTHER" id="PTHR46943:SF1">
    <property type="entry name" value="PENTRAXIN-RELATED PROTEIN PTX3"/>
    <property type="match status" value="1"/>
</dbReference>
<keyword evidence="4" id="KW-1185">Reference proteome</keyword>
<evidence type="ECO:0000313" key="4">
    <source>
        <dbReference type="Proteomes" id="UP001476798"/>
    </source>
</evidence>
<name>A0ABV0MKQ7_9TELE</name>
<evidence type="ECO:0000256" key="1">
    <source>
        <dbReference type="SAM" id="Coils"/>
    </source>
</evidence>
<evidence type="ECO:0000313" key="3">
    <source>
        <dbReference type="EMBL" id="MEQ2159566.1"/>
    </source>
</evidence>
<feature type="non-terminal residue" evidence="3">
    <location>
        <position position="1"/>
    </location>
</feature>
<dbReference type="InterPro" id="IPR042837">
    <property type="entry name" value="PTX3"/>
</dbReference>
<feature type="region of interest" description="Disordered" evidence="2">
    <location>
        <begin position="151"/>
        <end position="171"/>
    </location>
</feature>
<evidence type="ECO:0000256" key="2">
    <source>
        <dbReference type="SAM" id="MobiDB-lite"/>
    </source>
</evidence>
<sequence length="234" mass="26161">IWGALCVLGAAGSSLRVNEIEYDDSFADGCGNKISQDQQQDFSHWDKLFIALEDSHMRQNMLLESAEQCCLEMVSVRSQLNELVRGASQQSAPSLVSACRAQTEQEALRLHHSLAELRQDGAEMERRINATLQTILHSRHEENARLTRLEEAVSENSRSRHQPTQRPGALGRTFSSGLNAFPSELEEQEVSSQLDLDMIKDSLVAIARDVQRVYLQLSTVIEQTGILRKGRGDT</sequence>
<comment type="caution">
    <text evidence="3">The sequence shown here is derived from an EMBL/GenBank/DDBJ whole genome shotgun (WGS) entry which is preliminary data.</text>
</comment>